<dbReference type="InterPro" id="IPR010982">
    <property type="entry name" value="Lambda_DNA-bd_dom_sf"/>
</dbReference>
<reference evidence="2" key="2">
    <citation type="submission" date="2016-02" db="EMBL/GenBank/DDBJ databases">
        <title>Genome sequence of Clostridium beijerinckii strain 59B.</title>
        <authorList>
            <person name="Little G.T."/>
            <person name="Minton N.P."/>
        </authorList>
    </citation>
    <scope>NUCLEOTIDE SEQUENCE</scope>
    <source>
        <strain evidence="2">NCIMB 14988</strain>
    </source>
</reference>
<reference evidence="4" key="6">
    <citation type="journal article" date="2022" name="Nat. Biotechnol.">
        <title>Carbon-negative production of acetone and isopropanol by gas fermentation at industrial pilot scale.</title>
        <authorList>
            <person name="Liew F.E."/>
            <person name="Nogle R."/>
            <person name="Abdalla T."/>
            <person name="Rasor B.J."/>
            <person name="Canter C."/>
            <person name="Jensen R.O."/>
            <person name="Wang L."/>
            <person name="Strutz J."/>
            <person name="Chirania P."/>
            <person name="De Tissera S."/>
            <person name="Mueller A.P."/>
            <person name="Ruan Z."/>
            <person name="Gao A."/>
            <person name="Tran L."/>
            <person name="Engle N.L."/>
            <person name="Bromley J.C."/>
            <person name="Daniell J."/>
            <person name="Conrado R."/>
            <person name="Tschaplinski T.J."/>
            <person name="Giannone R.J."/>
            <person name="Hettich R.L."/>
            <person name="Karim A.S."/>
            <person name="Simpson S.D."/>
            <person name="Brown S.D."/>
            <person name="Leang C."/>
            <person name="Jewett M.C."/>
            <person name="Kopke M."/>
        </authorList>
    </citation>
    <scope>NUCLEOTIDE SEQUENCE</scope>
    <source>
        <strain evidence="4">DJ080</strain>
    </source>
</reference>
<dbReference type="SMART" id="SM00530">
    <property type="entry name" value="HTH_XRE"/>
    <property type="match status" value="1"/>
</dbReference>
<dbReference type="Proteomes" id="UP000031866">
    <property type="component" value="Chromosome"/>
</dbReference>
<dbReference type="InterPro" id="IPR001387">
    <property type="entry name" value="Cro/C1-type_HTH"/>
</dbReference>
<dbReference type="CDD" id="cd00093">
    <property type="entry name" value="HTH_XRE"/>
    <property type="match status" value="1"/>
</dbReference>
<name>A0A0B5QNQ3_CLOBE</name>
<dbReference type="SUPFAM" id="SSF47413">
    <property type="entry name" value="lambda repressor-like DNA-binding domains"/>
    <property type="match status" value="1"/>
</dbReference>
<dbReference type="OrthoDB" id="9815805at2"/>
<reference evidence="5 7" key="3">
    <citation type="submission" date="2017-02" db="EMBL/GenBank/DDBJ databases">
        <title>Genome sequence of Clostridium beijerinckii Br21.</title>
        <authorList>
            <person name="Fonseca B.C."/>
            <person name="Guazzaroni M.E."/>
            <person name="Riano-Pachon D.M."/>
            <person name="Reginatto V."/>
        </authorList>
    </citation>
    <scope>NUCLEOTIDE SEQUENCE [LARGE SCALE GENOMIC DNA]</scope>
    <source>
        <strain evidence="5 7">Br21</strain>
    </source>
</reference>
<dbReference type="AlphaFoldDB" id="A0A0B5QNQ3"/>
<evidence type="ECO:0000313" key="5">
    <source>
        <dbReference type="EMBL" id="OOP73695.1"/>
    </source>
</evidence>
<dbReference type="STRING" id="1520.LF65_03333"/>
<dbReference type="Proteomes" id="UP000190959">
    <property type="component" value="Unassembled WGS sequence"/>
</dbReference>
<evidence type="ECO:0000313" key="2">
    <source>
        <dbReference type="EMBL" id="AJG99896.1"/>
    </source>
</evidence>
<reference evidence="4" key="5">
    <citation type="submission" date="2020-05" db="EMBL/GenBank/DDBJ databases">
        <authorList>
            <person name="Brown S."/>
            <person name="Huntemann M."/>
            <person name="Clum A."/>
            <person name="Spunde A."/>
            <person name="Palaniappan K."/>
            <person name="Ritter S."/>
            <person name="Mikhailova N."/>
            <person name="Chen I.-M."/>
            <person name="Stamatis D."/>
            <person name="Reddy T."/>
            <person name="O'Malley R."/>
            <person name="Daum C."/>
            <person name="Shapiro N."/>
            <person name="Ivanova N."/>
            <person name="Kyrpides N."/>
            <person name="Woyke T."/>
        </authorList>
    </citation>
    <scope>NUCLEOTIDE SEQUENCE</scope>
    <source>
        <strain evidence="4">DJ080</strain>
    </source>
</reference>
<evidence type="ECO:0000259" key="1">
    <source>
        <dbReference type="PROSITE" id="PS50943"/>
    </source>
</evidence>
<dbReference type="RefSeq" id="WP_041897339.1">
    <property type="nucleotide sequence ID" value="NZ_CP010086.2"/>
</dbReference>
<dbReference type="Pfam" id="PF01381">
    <property type="entry name" value="HTH_3"/>
    <property type="match status" value="1"/>
</dbReference>
<evidence type="ECO:0000313" key="7">
    <source>
        <dbReference type="Proteomes" id="UP000190959"/>
    </source>
</evidence>
<evidence type="ECO:0000313" key="3">
    <source>
        <dbReference type="EMBL" id="NMF05281.1"/>
    </source>
</evidence>
<accession>A0A0B5QNQ3</accession>
<dbReference type="EMBL" id="CP010086">
    <property type="protein sequence ID" value="AJG99896.1"/>
    <property type="molecule type" value="Genomic_DNA"/>
</dbReference>
<dbReference type="Proteomes" id="UP000587880">
    <property type="component" value="Unassembled WGS sequence"/>
</dbReference>
<feature type="domain" description="HTH cro/C1-type" evidence="1">
    <location>
        <begin position="7"/>
        <end position="62"/>
    </location>
</feature>
<dbReference type="KEGG" id="cbei:LF65_03333"/>
<sequence>MGLKENIKNRRLELNLTLEDVSKRLSISKPTLQRYESGVISNIPSDKIEKLAVILETTPSILMGWDENKIKTRLQLSEELEYLLKKYNSLDNLGKHTVNTVLEMEFNRCSQLNNQDKSF</sequence>
<dbReference type="EMBL" id="JABSWW010000001">
    <property type="protein sequence ID" value="NRT87928.1"/>
    <property type="molecule type" value="Genomic_DNA"/>
</dbReference>
<proteinExistence type="predicted"/>
<evidence type="ECO:0000313" key="4">
    <source>
        <dbReference type="EMBL" id="NRT87928.1"/>
    </source>
</evidence>
<dbReference type="EMBL" id="MWMH01000003">
    <property type="protein sequence ID" value="OOP73695.1"/>
    <property type="molecule type" value="Genomic_DNA"/>
</dbReference>
<dbReference type="Gene3D" id="1.10.260.40">
    <property type="entry name" value="lambda repressor-like DNA-binding domains"/>
    <property type="match status" value="1"/>
</dbReference>
<gene>
    <name evidence="4" type="ORF">B0H41_001607</name>
    <name evidence="5" type="ORF">CBEIBR21_11790</name>
    <name evidence="3" type="ORF">HF849_11080</name>
    <name evidence="2" type="ORF">LF65_03333</name>
</gene>
<evidence type="ECO:0000313" key="8">
    <source>
        <dbReference type="Proteomes" id="UP000587880"/>
    </source>
</evidence>
<reference evidence="3 8" key="4">
    <citation type="submission" date="2020-04" db="EMBL/GenBank/DDBJ databases">
        <authorList>
            <person name="Hitch T.C.A."/>
            <person name="Wylensek D."/>
            <person name="Clavel T."/>
        </authorList>
    </citation>
    <scope>NUCLEOTIDE SEQUENCE [LARGE SCALE GENOMIC DNA]</scope>
    <source>
        <strain evidence="3 8">WB01_NA02</strain>
    </source>
</reference>
<dbReference type="PROSITE" id="PS50943">
    <property type="entry name" value="HTH_CROC1"/>
    <property type="match status" value="1"/>
</dbReference>
<evidence type="ECO:0000313" key="6">
    <source>
        <dbReference type="Proteomes" id="UP000031866"/>
    </source>
</evidence>
<protein>
    <submittedName>
        <fullName evidence="3 5">Transcriptional regulator</fullName>
    </submittedName>
    <submittedName>
        <fullName evidence="4">Transcriptional regulator with XRE-family HTH domain</fullName>
    </submittedName>
    <submittedName>
        <fullName evidence="2">XRE family transcriptional regulator</fullName>
    </submittedName>
</protein>
<reference evidence="6" key="1">
    <citation type="submission" date="2014-12" db="EMBL/GenBank/DDBJ databases">
        <title>Genome sequence of Clostridium beijerinckii strain 59B.</title>
        <authorList>
            <person name="Little G.T."/>
            <person name="Minton N.P."/>
        </authorList>
    </citation>
    <scope>NUCLEOTIDE SEQUENCE [LARGE SCALE GENOMIC DNA]</scope>
    <source>
        <strain evidence="6">59B</strain>
    </source>
</reference>
<dbReference type="Proteomes" id="UP001193748">
    <property type="component" value="Unassembled WGS sequence"/>
</dbReference>
<dbReference type="EMBL" id="JABAGD010000017">
    <property type="protein sequence ID" value="NMF05281.1"/>
    <property type="molecule type" value="Genomic_DNA"/>
</dbReference>
<dbReference type="GO" id="GO:0003677">
    <property type="term" value="F:DNA binding"/>
    <property type="evidence" value="ECO:0007669"/>
    <property type="project" value="InterPro"/>
</dbReference>
<organism evidence="2 6">
    <name type="scientific">Clostridium beijerinckii</name>
    <name type="common">Clostridium MP</name>
    <dbReference type="NCBI Taxonomy" id="1520"/>
    <lineage>
        <taxon>Bacteria</taxon>
        <taxon>Bacillati</taxon>
        <taxon>Bacillota</taxon>
        <taxon>Clostridia</taxon>
        <taxon>Eubacteriales</taxon>
        <taxon>Clostridiaceae</taxon>
        <taxon>Clostridium</taxon>
    </lineage>
</organism>